<dbReference type="SUPFAM" id="SSF48371">
    <property type="entry name" value="ARM repeat"/>
    <property type="match status" value="1"/>
</dbReference>
<evidence type="ECO:0000256" key="1">
    <source>
        <dbReference type="ARBA" id="ARBA00010409"/>
    </source>
</evidence>
<evidence type="ECO:0000259" key="4">
    <source>
        <dbReference type="Pfam" id="PF10350"/>
    </source>
</evidence>
<dbReference type="GO" id="GO:0005829">
    <property type="term" value="C:cytosol"/>
    <property type="evidence" value="ECO:0007669"/>
    <property type="project" value="TreeGrafter"/>
</dbReference>
<evidence type="ECO:0000313" key="8">
    <source>
        <dbReference type="Proteomes" id="UP000187013"/>
    </source>
</evidence>
<feature type="coiled-coil region" evidence="3">
    <location>
        <begin position="549"/>
        <end position="576"/>
    </location>
</feature>
<reference evidence="7 8" key="1">
    <citation type="submission" date="2016-08" db="EMBL/GenBank/DDBJ databases">
        <title>Draft genome sequence of allopolyploid Zygosaccharomyces rouxii.</title>
        <authorList>
            <person name="Watanabe J."/>
            <person name="Uehara K."/>
            <person name="Mogi Y."/>
            <person name="Tsukioka Y."/>
        </authorList>
    </citation>
    <scope>NUCLEOTIDE SEQUENCE [LARGE SCALE GENOMIC DNA]</scope>
    <source>
        <strain evidence="7 8">NBRC 110957</strain>
    </source>
</reference>
<feature type="domain" description="tRNA (32-2'-O)-methyltransferase regulator THADA-like C-terminal TPR repeats region" evidence="6">
    <location>
        <begin position="828"/>
        <end position="974"/>
    </location>
</feature>
<dbReference type="EMBL" id="BDGX01000030">
    <property type="protein sequence ID" value="GAV51138.1"/>
    <property type="molecule type" value="Genomic_DNA"/>
</dbReference>
<evidence type="ECO:0000259" key="6">
    <source>
        <dbReference type="Pfam" id="PF25151"/>
    </source>
</evidence>
<keyword evidence="3" id="KW-0175">Coiled coil</keyword>
<dbReference type="InterPro" id="IPR019442">
    <property type="entry name" value="THADA/TRM732_DUF2428"/>
</dbReference>
<dbReference type="InterPro" id="IPR011989">
    <property type="entry name" value="ARM-like"/>
</dbReference>
<accession>A0A1Q3A646</accession>
<gene>
    <name evidence="7" type="ORF">ZYGR_0AD03210</name>
</gene>
<keyword evidence="2" id="KW-0819">tRNA processing</keyword>
<comment type="similarity">
    <text evidence="1">Belongs to the THADA family.</text>
</comment>
<dbReference type="Pfam" id="PF10350">
    <property type="entry name" value="DUF2428"/>
    <property type="match status" value="1"/>
</dbReference>
<dbReference type="OrthoDB" id="73997at2759"/>
<dbReference type="Proteomes" id="UP000187013">
    <property type="component" value="Unassembled WGS sequence"/>
</dbReference>
<proteinExistence type="inferred from homology"/>
<evidence type="ECO:0000313" key="7">
    <source>
        <dbReference type="EMBL" id="GAV51138.1"/>
    </source>
</evidence>
<evidence type="ECO:0000256" key="2">
    <source>
        <dbReference type="ARBA" id="ARBA00022694"/>
    </source>
</evidence>
<organism evidence="7 8">
    <name type="scientific">Zygosaccharomyces rouxii</name>
    <dbReference type="NCBI Taxonomy" id="4956"/>
    <lineage>
        <taxon>Eukaryota</taxon>
        <taxon>Fungi</taxon>
        <taxon>Dikarya</taxon>
        <taxon>Ascomycota</taxon>
        <taxon>Saccharomycotina</taxon>
        <taxon>Saccharomycetes</taxon>
        <taxon>Saccharomycetales</taxon>
        <taxon>Saccharomycetaceae</taxon>
        <taxon>Zygosaccharomyces</taxon>
    </lineage>
</organism>
<sequence length="1414" mass="163116">MVDQAQVSEIKQFLLDHNPSKIHNDSIFEHFISGFSVLFDAFEHQTEGMVDSQRLLIIDTFSIWVLRSTQCLSNKKIDTTGYMNKLKQELLTMENSGIIFQYVIDFWTDGTTAFTNALREMFSKFLRLLHMVYLVQDRMILFNSWLTQILEISSTLRVQYYLIDSLSPETDLYVILERKPGFVESSLALMWSDSLSNPIGKCITSLLINIYKIHFKENESLLDEWLDLWQSSVLKYLQDVRFAKPTELYILIPLFKAMPREAFVKFIQGSSSFDASLLISLFRIGQELGIEEEPYHNDKLIPLSTVENLLQQDENKLYAFELLAFSIKTSRPVNSYIYEMLKRNLRIFFVDTKIETRNYFCSALKHFILRIRDSTYSLNRDRNKLIKARKFPEEQNEKLNQLKESQEFLEWLFAFLKTQICPGTQYQRNTLAFKILVILLESGVDKSTPEKYLDLRNFRPYPFSIGFFEDEVLLRLLIDNLTSNYDDIRQTAKKLLTIAFDNDTSNSMKANFNWEKLHQRATEYLEVYQNTDIGAALQDFLFSTCGNRKKFIDDLIDELQKKIEESKKDYLKHQDDPVSGYFAALTLILRDNEFDTQYSKVVIAKCISLILSNWDAVEEPVCRNPSETKNSEVFSKSEMSDQFVIAKAFRSIKESSFLLEVLVTRASVTFEQLKSAGDLMITQLFNLRHSGAFQSVLPSFIACCTKVSKDYPAQLEEWLKIVLDSLELKTQMITRRSGGIPSLLTTILAAERGKERPLLKSAFNNLERVASLPAIQHLEKIDLPQVNAFNCIRSIFVESRLSEPCAPYVPSALNLSLKHFTSDIYSLRNCSLMLFTSLQNRIFGKAGKSISARLFFTKYRGVREVLLNFLEDSLKKPSDNDQGFVLSQSRVESIFLVLNLLLRLRPTPGYDGLDIFIEKVTHCLESPHWNIREMAAKTISSLTDDPLDQFEALLSTASITRQNKLHGHLLAAKAIMSDKRDVLEEKKAGTRIFELLYSMKLLTNNPCFVTSKEYIEAVEYVLSWKNTIAHAKKDFVARLGNFFLYHNERYSIDGTKQLCLSAALRTLLVYEQPENIQPLCELGILSSFYEVQETAVNYVVDNLDLKQSANENVAIALKNAFMEDKFRPSLKGRVLGALRETDYLFDFETIKDLILQPTNEDLQLCAIETVGYVVGSNNMEFMNAVIQKHTRDDMPVDFRMASLNCLKNFLRRVVEPRLLLQLHKILNDDDDEVRECAAESLNEVLLGEPKQARSPSVTGALFGEKYVEKFHDSSEAAQDVAQCLKEFMNSYDICISTTKSIIEGLFEVEKDNQFRNEIEENTQRINILKKMKYFSKEFVSWINNLIDRHIKFLENTKVVDGPLGWASNAEVFSRLCILRTLSKTYSPEKFLELEGSLKDHNVHPMIFEYLPVDF</sequence>
<dbReference type="InterPro" id="IPR056842">
    <property type="entry name" value="THADA-like_TPR_C"/>
</dbReference>
<comment type="caution">
    <text evidence="7">The sequence shown here is derived from an EMBL/GenBank/DDBJ whole genome shotgun (WGS) entry which is preliminary data.</text>
</comment>
<feature type="domain" description="DUF2428" evidence="4">
    <location>
        <begin position="616"/>
        <end position="825"/>
    </location>
</feature>
<dbReference type="Pfam" id="PF25151">
    <property type="entry name" value="TPR_Trm732_C"/>
    <property type="match status" value="1"/>
</dbReference>
<evidence type="ECO:0000259" key="5">
    <source>
        <dbReference type="Pfam" id="PF25150"/>
    </source>
</evidence>
<dbReference type="Gene3D" id="1.25.10.10">
    <property type="entry name" value="Leucine-rich Repeat Variant"/>
    <property type="match status" value="1"/>
</dbReference>
<dbReference type="InterPro" id="IPR051954">
    <property type="entry name" value="tRNA_methyltransferase_THADA"/>
</dbReference>
<feature type="domain" description="tRNA (32-2'-O)-methyltransferase regulator THADA-like TPR repeats region" evidence="5">
    <location>
        <begin position="225"/>
        <end position="490"/>
    </location>
</feature>
<dbReference type="Pfam" id="PF25150">
    <property type="entry name" value="TPR_Trm732"/>
    <property type="match status" value="1"/>
</dbReference>
<protein>
    <submittedName>
        <fullName evidence="7">Uncharacterized protein</fullName>
    </submittedName>
</protein>
<dbReference type="InterPro" id="IPR056843">
    <property type="entry name" value="THADA-like_TPR"/>
</dbReference>
<dbReference type="PANTHER" id="PTHR14387">
    <property type="entry name" value="THADA/DEATH RECEPTOR INTERACTING PROTEIN"/>
    <property type="match status" value="1"/>
</dbReference>
<name>A0A1Q3A646_ZYGRO</name>
<dbReference type="eggNOG" id="KOG1810">
    <property type="taxonomic scope" value="Eukaryota"/>
</dbReference>
<evidence type="ECO:0000256" key="3">
    <source>
        <dbReference type="SAM" id="Coils"/>
    </source>
</evidence>
<dbReference type="GO" id="GO:0030488">
    <property type="term" value="P:tRNA methylation"/>
    <property type="evidence" value="ECO:0007669"/>
    <property type="project" value="TreeGrafter"/>
</dbReference>
<dbReference type="PANTHER" id="PTHR14387:SF0">
    <property type="entry name" value="DUF2428 DOMAIN-CONTAINING PROTEIN"/>
    <property type="match status" value="1"/>
</dbReference>
<dbReference type="InterPro" id="IPR016024">
    <property type="entry name" value="ARM-type_fold"/>
</dbReference>